<dbReference type="Gene3D" id="2.40.50.100">
    <property type="match status" value="1"/>
</dbReference>
<dbReference type="BioCyc" id="SCEL448385:SCE_RS15675-MONOMER"/>
<evidence type="ECO:0000259" key="4">
    <source>
        <dbReference type="PROSITE" id="PS50893"/>
    </source>
</evidence>
<dbReference type="eggNOG" id="COG3842">
    <property type="taxonomic scope" value="Bacteria"/>
</dbReference>
<dbReference type="InterPro" id="IPR003439">
    <property type="entry name" value="ABC_transporter-like_ATP-bd"/>
</dbReference>
<dbReference type="STRING" id="448385.sce3056"/>
<dbReference type="AlphaFoldDB" id="A9GI45"/>
<organism evidence="5 6">
    <name type="scientific">Sorangium cellulosum (strain So ce56)</name>
    <name type="common">Polyangium cellulosum (strain So ce56)</name>
    <dbReference type="NCBI Taxonomy" id="448385"/>
    <lineage>
        <taxon>Bacteria</taxon>
        <taxon>Pseudomonadati</taxon>
        <taxon>Myxococcota</taxon>
        <taxon>Polyangia</taxon>
        <taxon>Polyangiales</taxon>
        <taxon>Polyangiaceae</taxon>
        <taxon>Sorangium</taxon>
    </lineage>
</organism>
<dbReference type="SUPFAM" id="SSF52540">
    <property type="entry name" value="P-loop containing nucleoside triphosphate hydrolases"/>
    <property type="match status" value="1"/>
</dbReference>
<dbReference type="InterPro" id="IPR003593">
    <property type="entry name" value="AAA+_ATPase"/>
</dbReference>
<dbReference type="GO" id="GO:0055052">
    <property type="term" value="C:ATP-binding cassette (ABC) transporter complex, substrate-binding subunit-containing"/>
    <property type="evidence" value="ECO:0007669"/>
    <property type="project" value="TreeGrafter"/>
</dbReference>
<dbReference type="InterPro" id="IPR027417">
    <property type="entry name" value="P-loop_NTPase"/>
</dbReference>
<reference evidence="5 6" key="1">
    <citation type="journal article" date="2007" name="Nat. Biotechnol.">
        <title>Complete genome sequence of the myxobacterium Sorangium cellulosum.</title>
        <authorList>
            <person name="Schneiker S."/>
            <person name="Perlova O."/>
            <person name="Kaiser O."/>
            <person name="Gerth K."/>
            <person name="Alici A."/>
            <person name="Altmeyer M.O."/>
            <person name="Bartels D."/>
            <person name="Bekel T."/>
            <person name="Beyer S."/>
            <person name="Bode E."/>
            <person name="Bode H.B."/>
            <person name="Bolten C.J."/>
            <person name="Choudhuri J.V."/>
            <person name="Doss S."/>
            <person name="Elnakady Y.A."/>
            <person name="Frank B."/>
            <person name="Gaigalat L."/>
            <person name="Goesmann A."/>
            <person name="Groeger C."/>
            <person name="Gross F."/>
            <person name="Jelsbak L."/>
            <person name="Jelsbak L."/>
            <person name="Kalinowski J."/>
            <person name="Kegler C."/>
            <person name="Knauber T."/>
            <person name="Konietzny S."/>
            <person name="Kopp M."/>
            <person name="Krause L."/>
            <person name="Krug D."/>
            <person name="Linke B."/>
            <person name="Mahmud T."/>
            <person name="Martinez-Arias R."/>
            <person name="McHardy A.C."/>
            <person name="Merai M."/>
            <person name="Meyer F."/>
            <person name="Mormann S."/>
            <person name="Munoz-Dorado J."/>
            <person name="Perez J."/>
            <person name="Pradella S."/>
            <person name="Rachid S."/>
            <person name="Raddatz G."/>
            <person name="Rosenau F."/>
            <person name="Rueckert C."/>
            <person name="Sasse F."/>
            <person name="Scharfe M."/>
            <person name="Schuster S.C."/>
            <person name="Suen G."/>
            <person name="Treuner-Lange A."/>
            <person name="Velicer G.J."/>
            <person name="Vorholter F.-J."/>
            <person name="Weissman K.J."/>
            <person name="Welch R.D."/>
            <person name="Wenzel S.C."/>
            <person name="Whitworth D.E."/>
            <person name="Wilhelm S."/>
            <person name="Wittmann C."/>
            <person name="Bloecker H."/>
            <person name="Puehler A."/>
            <person name="Mueller R."/>
        </authorList>
    </citation>
    <scope>NUCLEOTIDE SEQUENCE [LARGE SCALE GENOMIC DNA]</scope>
    <source>
        <strain evidence="6">So ce56</strain>
    </source>
</reference>
<dbReference type="NCBIfam" id="NF008653">
    <property type="entry name" value="PRK11650.1"/>
    <property type="match status" value="1"/>
</dbReference>
<evidence type="ECO:0000313" key="5">
    <source>
        <dbReference type="EMBL" id="CAN93215.1"/>
    </source>
</evidence>
<evidence type="ECO:0000256" key="3">
    <source>
        <dbReference type="ARBA" id="ARBA00022840"/>
    </source>
</evidence>
<dbReference type="PROSITE" id="PS50893">
    <property type="entry name" value="ABC_TRANSPORTER_2"/>
    <property type="match status" value="1"/>
</dbReference>
<evidence type="ECO:0000256" key="1">
    <source>
        <dbReference type="ARBA" id="ARBA00022448"/>
    </source>
</evidence>
<evidence type="ECO:0000313" key="6">
    <source>
        <dbReference type="Proteomes" id="UP000002139"/>
    </source>
</evidence>
<name>A9GI45_SORC5</name>
<dbReference type="PANTHER" id="PTHR43875">
    <property type="entry name" value="MALTODEXTRIN IMPORT ATP-BINDING PROTEIN MSMX"/>
    <property type="match status" value="1"/>
</dbReference>
<dbReference type="GO" id="GO:0008643">
    <property type="term" value="P:carbohydrate transport"/>
    <property type="evidence" value="ECO:0007669"/>
    <property type="project" value="InterPro"/>
</dbReference>
<dbReference type="InterPro" id="IPR008995">
    <property type="entry name" value="Mo/tungstate-bd_C_term_dom"/>
</dbReference>
<dbReference type="InterPro" id="IPR012340">
    <property type="entry name" value="NA-bd_OB-fold"/>
</dbReference>
<keyword evidence="2" id="KW-0547">Nucleotide-binding</keyword>
<keyword evidence="1" id="KW-0813">Transport</keyword>
<dbReference type="PROSITE" id="PS00211">
    <property type="entry name" value="ABC_TRANSPORTER_1"/>
    <property type="match status" value="1"/>
</dbReference>
<dbReference type="FunFam" id="3.40.50.300:FF:000042">
    <property type="entry name" value="Maltose/maltodextrin ABC transporter, ATP-binding protein"/>
    <property type="match status" value="1"/>
</dbReference>
<dbReference type="GO" id="GO:0005524">
    <property type="term" value="F:ATP binding"/>
    <property type="evidence" value="ECO:0007669"/>
    <property type="project" value="UniProtKB-KW"/>
</dbReference>
<protein>
    <submittedName>
        <fullName evidence="5">Put. Multiple sugar ABC transporter ATP-binding protein</fullName>
    </submittedName>
</protein>
<dbReference type="InterPro" id="IPR013611">
    <property type="entry name" value="Transp-assoc_OB_typ2"/>
</dbReference>
<dbReference type="InterPro" id="IPR017871">
    <property type="entry name" value="ABC_transporter-like_CS"/>
</dbReference>
<sequence>MAAIAFEHVYKRYQGSAPIVEDLSLRIEDGELLVLVGPSGCGKSTTLRMIAGLEDVDGGTLSIGGRVVNDVPPKQRDVAMVFQSYALYPHMTCFENMAFALALRRVPRGEVKRRVEATARALAIDHLLDRKPRALSGGQQQRVAIGRAIVREPGVLLMDEPLSNLDAALRSSMRAELRRLHRRLGTTLVYVTHDQTEALTLGERIAVLRGGALLQHDSPLQLYDRPANVFVATFIGSPPMNLIPAELRLDGPTSVLSAPSVRLALPRTPEHREGRVIAGVRPEHLGPAPAGALLGVQGDVEMVEVMGFESYVHLRVGDAAIVSRWSDRGTTPAVGARVTLAAAPEHVHLFDPRTEERV</sequence>
<dbReference type="InterPro" id="IPR015855">
    <property type="entry name" value="ABC_transpr_MalK-like"/>
</dbReference>
<dbReference type="RefSeq" id="WP_012235687.1">
    <property type="nucleotide sequence ID" value="NC_010162.1"/>
</dbReference>
<dbReference type="KEGG" id="scl:sce3056"/>
<feature type="domain" description="ABC transporter" evidence="4">
    <location>
        <begin position="4"/>
        <end position="235"/>
    </location>
</feature>
<dbReference type="Pfam" id="PF08402">
    <property type="entry name" value="TOBE_2"/>
    <property type="match status" value="1"/>
</dbReference>
<evidence type="ECO:0000256" key="2">
    <source>
        <dbReference type="ARBA" id="ARBA00022741"/>
    </source>
</evidence>
<dbReference type="OrthoDB" id="9809450at2"/>
<keyword evidence="6" id="KW-1185">Reference proteome</keyword>
<dbReference type="Gene3D" id="2.40.50.140">
    <property type="entry name" value="Nucleic acid-binding proteins"/>
    <property type="match status" value="1"/>
</dbReference>
<proteinExistence type="predicted"/>
<dbReference type="EMBL" id="AM746676">
    <property type="protein sequence ID" value="CAN93215.1"/>
    <property type="molecule type" value="Genomic_DNA"/>
</dbReference>
<dbReference type="InterPro" id="IPR047641">
    <property type="entry name" value="ABC_transpr_MalK/UgpC-like"/>
</dbReference>
<gene>
    <name evidence="5" type="ordered locus">sce3056</name>
</gene>
<dbReference type="GO" id="GO:0140359">
    <property type="term" value="F:ABC-type transporter activity"/>
    <property type="evidence" value="ECO:0007669"/>
    <property type="project" value="InterPro"/>
</dbReference>
<dbReference type="CDD" id="cd03301">
    <property type="entry name" value="ABC_MalK_N"/>
    <property type="match status" value="1"/>
</dbReference>
<dbReference type="SUPFAM" id="SSF50331">
    <property type="entry name" value="MOP-like"/>
    <property type="match status" value="1"/>
</dbReference>
<dbReference type="PANTHER" id="PTHR43875:SF1">
    <property type="entry name" value="OSMOPROTECTIVE COMPOUNDS UPTAKE ATP-BINDING PROTEIN GGTA"/>
    <property type="match status" value="1"/>
</dbReference>
<dbReference type="Pfam" id="PF00005">
    <property type="entry name" value="ABC_tran"/>
    <property type="match status" value="1"/>
</dbReference>
<dbReference type="HOGENOM" id="CLU_000604_1_1_7"/>
<dbReference type="SMART" id="SM00382">
    <property type="entry name" value="AAA"/>
    <property type="match status" value="1"/>
</dbReference>
<dbReference type="Proteomes" id="UP000002139">
    <property type="component" value="Chromosome"/>
</dbReference>
<dbReference type="Gene3D" id="3.40.50.300">
    <property type="entry name" value="P-loop containing nucleotide triphosphate hydrolases"/>
    <property type="match status" value="1"/>
</dbReference>
<dbReference type="GO" id="GO:0016887">
    <property type="term" value="F:ATP hydrolysis activity"/>
    <property type="evidence" value="ECO:0007669"/>
    <property type="project" value="InterPro"/>
</dbReference>
<keyword evidence="3 5" id="KW-0067">ATP-binding</keyword>
<accession>A9GI45</accession>